<dbReference type="PRINTS" id="PR00412">
    <property type="entry name" value="EPOXHYDRLASE"/>
</dbReference>
<evidence type="ECO:0000313" key="4">
    <source>
        <dbReference type="Proteomes" id="UP001363010"/>
    </source>
</evidence>
<proteinExistence type="predicted"/>
<name>A0ABU8W027_9BURK</name>
<evidence type="ECO:0000256" key="1">
    <source>
        <dbReference type="ARBA" id="ARBA00022801"/>
    </source>
</evidence>
<dbReference type="PANTHER" id="PTHR43798">
    <property type="entry name" value="MONOACYLGLYCEROL LIPASE"/>
    <property type="match status" value="1"/>
</dbReference>
<dbReference type="SUPFAM" id="SSF53474">
    <property type="entry name" value="alpha/beta-Hydrolases"/>
    <property type="match status" value="1"/>
</dbReference>
<dbReference type="InterPro" id="IPR000073">
    <property type="entry name" value="AB_hydrolase_1"/>
</dbReference>
<dbReference type="GO" id="GO:0016787">
    <property type="term" value="F:hydrolase activity"/>
    <property type="evidence" value="ECO:0007669"/>
    <property type="project" value="UniProtKB-KW"/>
</dbReference>
<dbReference type="InterPro" id="IPR000639">
    <property type="entry name" value="Epox_hydrolase-like"/>
</dbReference>
<protein>
    <submittedName>
        <fullName evidence="3">Alpha/beta hydrolase</fullName>
    </submittedName>
</protein>
<dbReference type="PRINTS" id="PR00111">
    <property type="entry name" value="ABHYDROLASE"/>
</dbReference>
<keyword evidence="4" id="KW-1185">Reference proteome</keyword>
<evidence type="ECO:0000259" key="2">
    <source>
        <dbReference type="Pfam" id="PF12697"/>
    </source>
</evidence>
<dbReference type="RefSeq" id="WP_340364252.1">
    <property type="nucleotide sequence ID" value="NZ_JBBKZV010000007.1"/>
</dbReference>
<keyword evidence="1 3" id="KW-0378">Hydrolase</keyword>
<comment type="caution">
    <text evidence="3">The sequence shown here is derived from an EMBL/GenBank/DDBJ whole genome shotgun (WGS) entry which is preliminary data.</text>
</comment>
<evidence type="ECO:0000313" key="3">
    <source>
        <dbReference type="EMBL" id="MEJ8823213.1"/>
    </source>
</evidence>
<dbReference type="Proteomes" id="UP001363010">
    <property type="component" value="Unassembled WGS sequence"/>
</dbReference>
<dbReference type="EMBL" id="JBBKZV010000007">
    <property type="protein sequence ID" value="MEJ8823213.1"/>
    <property type="molecule type" value="Genomic_DNA"/>
</dbReference>
<gene>
    <name evidence="3" type="ORF">WKW80_14390</name>
</gene>
<feature type="domain" description="AB hydrolase-1" evidence="2">
    <location>
        <begin position="20"/>
        <end position="251"/>
    </location>
</feature>
<dbReference type="PANTHER" id="PTHR43798:SF31">
    <property type="entry name" value="AB HYDROLASE SUPERFAMILY PROTEIN YCLE"/>
    <property type="match status" value="1"/>
</dbReference>
<sequence>MSFQLIDRIAVEEEGEGPAVVCVHGLGGSSNTFTPLMPAMARHRVVRVDLPGSGRSQRAEGGLTIERYVATTLDVCDRLKVTRAHWVGHSMGNIVLQHIAAAHPRRVASLAMFGPLITPPDAARTAIKARAAKAREGAAGMQDIAQALLQTSISADTRERLPIAVAYVRESLMRQDGDAYARSCEALAEAQPAAVDQIEAPVLLVTGDEDGVAPPQAVRAMADRLHRAASKRVVVLPRCGHWTPVERPEECQRELRDFLAATARS</sequence>
<dbReference type="InterPro" id="IPR050266">
    <property type="entry name" value="AB_hydrolase_sf"/>
</dbReference>
<organism evidence="3 4">
    <name type="scientific">Variovorax humicola</name>
    <dbReference type="NCBI Taxonomy" id="1769758"/>
    <lineage>
        <taxon>Bacteria</taxon>
        <taxon>Pseudomonadati</taxon>
        <taxon>Pseudomonadota</taxon>
        <taxon>Betaproteobacteria</taxon>
        <taxon>Burkholderiales</taxon>
        <taxon>Comamonadaceae</taxon>
        <taxon>Variovorax</taxon>
    </lineage>
</organism>
<reference evidence="3 4" key="1">
    <citation type="submission" date="2024-03" db="EMBL/GenBank/DDBJ databases">
        <title>Novel species of the genus Variovorax.</title>
        <authorList>
            <person name="Liu Q."/>
            <person name="Xin Y.-H."/>
        </authorList>
    </citation>
    <scope>NUCLEOTIDE SEQUENCE [LARGE SCALE GENOMIC DNA]</scope>
    <source>
        <strain evidence="3 4">KACC 18501</strain>
    </source>
</reference>
<dbReference type="Gene3D" id="3.40.50.1820">
    <property type="entry name" value="alpha/beta hydrolase"/>
    <property type="match status" value="1"/>
</dbReference>
<accession>A0ABU8W027</accession>
<dbReference type="InterPro" id="IPR029058">
    <property type="entry name" value="AB_hydrolase_fold"/>
</dbReference>
<dbReference type="Pfam" id="PF12697">
    <property type="entry name" value="Abhydrolase_6"/>
    <property type="match status" value="1"/>
</dbReference>